<dbReference type="EMBL" id="JABCKI010000106">
    <property type="protein sequence ID" value="KAG5652685.1"/>
    <property type="molecule type" value="Genomic_DNA"/>
</dbReference>
<evidence type="ECO:0008006" key="4">
    <source>
        <dbReference type="Google" id="ProtNLM"/>
    </source>
</evidence>
<feature type="compositionally biased region" description="Polar residues" evidence="1">
    <location>
        <begin position="327"/>
        <end position="338"/>
    </location>
</feature>
<evidence type="ECO:0000313" key="2">
    <source>
        <dbReference type="EMBL" id="KAG5652685.1"/>
    </source>
</evidence>
<evidence type="ECO:0000256" key="1">
    <source>
        <dbReference type="SAM" id="MobiDB-lite"/>
    </source>
</evidence>
<reference evidence="2" key="2">
    <citation type="submission" date="2021-10" db="EMBL/GenBank/DDBJ databases">
        <title>Phylogenomics reveals ancestral predisposition of the termite-cultivated fungus Termitomyces towards a domesticated lifestyle.</title>
        <authorList>
            <person name="Auxier B."/>
            <person name="Grum-Grzhimaylo A."/>
            <person name="Cardenas M.E."/>
            <person name="Lodge J.D."/>
            <person name="Laessoe T."/>
            <person name="Pedersen O."/>
            <person name="Smith M.E."/>
            <person name="Kuyper T.W."/>
            <person name="Franco-Molano E.A."/>
            <person name="Baroni T.J."/>
            <person name="Aanen D.K."/>
        </authorList>
    </citation>
    <scope>NUCLEOTIDE SEQUENCE</scope>
    <source>
        <strain evidence="2">D49</strain>
    </source>
</reference>
<feature type="region of interest" description="Disordered" evidence="1">
    <location>
        <begin position="1"/>
        <end position="46"/>
    </location>
</feature>
<accession>A0A9P7GNT4</accession>
<comment type="caution">
    <text evidence="2">The sequence shown here is derived from an EMBL/GenBank/DDBJ whole genome shotgun (WGS) entry which is preliminary data.</text>
</comment>
<protein>
    <recommendedName>
        <fullName evidence="4">HNH nuclease domain-containing protein</fullName>
    </recommendedName>
</protein>
<reference evidence="2" key="1">
    <citation type="submission" date="2021-02" db="EMBL/GenBank/DDBJ databases">
        <authorList>
            <person name="Nieuwenhuis M."/>
            <person name="Van De Peppel L.J.J."/>
        </authorList>
    </citation>
    <scope>NUCLEOTIDE SEQUENCE</scope>
    <source>
        <strain evidence="2">D49</strain>
    </source>
</reference>
<feature type="compositionally biased region" description="Polar residues" evidence="1">
    <location>
        <begin position="10"/>
        <end position="20"/>
    </location>
</feature>
<dbReference type="OrthoDB" id="3133596at2759"/>
<evidence type="ECO:0000313" key="3">
    <source>
        <dbReference type="Proteomes" id="UP000717328"/>
    </source>
</evidence>
<organism evidence="2 3">
    <name type="scientific">Sphagnurus paluster</name>
    <dbReference type="NCBI Taxonomy" id="117069"/>
    <lineage>
        <taxon>Eukaryota</taxon>
        <taxon>Fungi</taxon>
        <taxon>Dikarya</taxon>
        <taxon>Basidiomycota</taxon>
        <taxon>Agaricomycotina</taxon>
        <taxon>Agaricomycetes</taxon>
        <taxon>Agaricomycetidae</taxon>
        <taxon>Agaricales</taxon>
        <taxon>Tricholomatineae</taxon>
        <taxon>Lyophyllaceae</taxon>
        <taxon>Sphagnurus</taxon>
    </lineage>
</organism>
<gene>
    <name evidence="2" type="ORF">H0H81_004122</name>
</gene>
<proteinExistence type="predicted"/>
<name>A0A9P7GNT4_9AGAR</name>
<feature type="compositionally biased region" description="Basic and acidic residues" evidence="1">
    <location>
        <begin position="290"/>
        <end position="305"/>
    </location>
</feature>
<keyword evidence="3" id="KW-1185">Reference proteome</keyword>
<dbReference type="AlphaFoldDB" id="A0A9P7GNT4"/>
<dbReference type="Proteomes" id="UP000717328">
    <property type="component" value="Unassembled WGS sequence"/>
</dbReference>
<sequence>MPRSRDQDPFQKTPSDSGNDQPDIDPDYQPGQSDGDEEIDLETTPSCRTGLTQTYLPSAVKNRVKLATDDLDGLRCIICNTDPEYSVQYSHILARKTKSKVLDVLELAWGMDYRTLNSDSRYNIMRLSAELHGLYDKGWWFLLPERHVLEEFAEPKDPVHKILDVREIPRVFNYTFVASTYMRNFPLRRISVAGPELDHTKLEHHTYPFTTLPVIKSHVHPRFIIFHIGHSFHAYGNLEPPKEGFQEPEIAFRTKEQQDLFAMITDIYTSWFNTVPDPAPLKKSRRKKVIHEDRTEETRVPEFSRRLNKRRRRNETEEEESPTRSKGTSSVAFASSTS</sequence>
<feature type="region of interest" description="Disordered" evidence="1">
    <location>
        <begin position="281"/>
        <end position="338"/>
    </location>
</feature>